<dbReference type="Pfam" id="PF05197">
    <property type="entry name" value="TRIC"/>
    <property type="match status" value="1"/>
</dbReference>
<name>A0ABN7T7Q0_OIKDI</name>
<comment type="similarity">
    <text evidence="2">Belongs to the TMEM38 family.</text>
</comment>
<evidence type="ECO:0000256" key="8">
    <source>
        <dbReference type="ARBA" id="ARBA00022989"/>
    </source>
</evidence>
<dbReference type="EMBL" id="OU015567">
    <property type="protein sequence ID" value="CAG5113843.1"/>
    <property type="molecule type" value="Genomic_DNA"/>
</dbReference>
<dbReference type="Proteomes" id="UP001158576">
    <property type="component" value="Chromosome 2"/>
</dbReference>
<dbReference type="PANTHER" id="PTHR12454">
    <property type="entry name" value="TRIMERIC INTRACELLULAR CATION CHANNEL"/>
    <property type="match status" value="1"/>
</dbReference>
<keyword evidence="9" id="KW-0406">Ion transport</keyword>
<evidence type="ECO:0000256" key="3">
    <source>
        <dbReference type="ARBA" id="ARBA00022448"/>
    </source>
</evidence>
<keyword evidence="7" id="KW-0630">Potassium</keyword>
<evidence type="ECO:0000256" key="7">
    <source>
        <dbReference type="ARBA" id="ARBA00022958"/>
    </source>
</evidence>
<dbReference type="InterPro" id="IPR007866">
    <property type="entry name" value="TRIC_channel"/>
</dbReference>
<evidence type="ECO:0000313" key="15">
    <source>
        <dbReference type="EMBL" id="CAG5113843.1"/>
    </source>
</evidence>
<keyword evidence="11" id="KW-0407">Ion channel</keyword>
<evidence type="ECO:0000256" key="6">
    <source>
        <dbReference type="ARBA" id="ARBA00022826"/>
    </source>
</evidence>
<evidence type="ECO:0000256" key="2">
    <source>
        <dbReference type="ARBA" id="ARBA00005766"/>
    </source>
</evidence>
<feature type="transmembrane region" description="Helical" evidence="14">
    <location>
        <begin position="48"/>
        <end position="68"/>
    </location>
</feature>
<comment type="subunit">
    <text evidence="12">Homotrimer; conformation seems to be controled by binding to diacylglycerol (DAG).</text>
</comment>
<gene>
    <name evidence="15" type="ORF">OKIOD_LOCUS16698</name>
</gene>
<proteinExistence type="inferred from homology"/>
<evidence type="ECO:0000256" key="14">
    <source>
        <dbReference type="SAM" id="Phobius"/>
    </source>
</evidence>
<keyword evidence="6" id="KW-0631">Potassium channel</keyword>
<evidence type="ECO:0000256" key="5">
    <source>
        <dbReference type="ARBA" id="ARBA00022692"/>
    </source>
</evidence>
<evidence type="ECO:0000256" key="11">
    <source>
        <dbReference type="ARBA" id="ARBA00023303"/>
    </source>
</evidence>
<reference evidence="15 16" key="1">
    <citation type="submission" date="2021-04" db="EMBL/GenBank/DDBJ databases">
        <authorList>
            <person name="Bliznina A."/>
        </authorList>
    </citation>
    <scope>NUCLEOTIDE SEQUENCE [LARGE SCALE GENOMIC DNA]</scope>
</reference>
<dbReference type="PANTHER" id="PTHR12454:SF11">
    <property type="entry name" value="GH25683P"/>
    <property type="match status" value="1"/>
</dbReference>
<feature type="transmembrane region" description="Helical" evidence="14">
    <location>
        <begin position="80"/>
        <end position="98"/>
    </location>
</feature>
<sequence length="286" mass="31564">MDQLLEVGAQESWRCINDYGFYLDICHFSIALMGAKKKLGATAREKPLISAGVSIFSCFLSGFTLNFLCGLPILGSLQATTTLIMIFCLWMLMNFIMPDLFDKIFNFPPVLIVLVAGKELLRNKKIYGSIDKAMKIYPERKGSFLGLAYFVSFHIVAFLGLVGCAAGGALTHYLTAVQNKSFTGNQKPALATKFSTVFAILHTCATMKIAFFGWLPTRPEVCFIQFSVVAPILIGEKFGLVIDPFQPLQDILYRVFVSMGEEEIAAPKPVSAPKSPSKKAKKSKKE</sequence>
<keyword evidence="8 14" id="KW-1133">Transmembrane helix</keyword>
<keyword evidence="3" id="KW-0813">Transport</keyword>
<evidence type="ECO:0000256" key="9">
    <source>
        <dbReference type="ARBA" id="ARBA00023065"/>
    </source>
</evidence>
<feature type="region of interest" description="Disordered" evidence="13">
    <location>
        <begin position="267"/>
        <end position="286"/>
    </location>
</feature>
<feature type="transmembrane region" description="Helical" evidence="14">
    <location>
        <begin position="142"/>
        <end position="174"/>
    </location>
</feature>
<evidence type="ECO:0000256" key="10">
    <source>
        <dbReference type="ARBA" id="ARBA00023136"/>
    </source>
</evidence>
<accession>A0ABN7T7Q0</accession>
<keyword evidence="5 14" id="KW-0812">Transmembrane</keyword>
<evidence type="ECO:0000256" key="1">
    <source>
        <dbReference type="ARBA" id="ARBA00004127"/>
    </source>
</evidence>
<keyword evidence="4" id="KW-0633">Potassium transport</keyword>
<keyword evidence="10 14" id="KW-0472">Membrane</keyword>
<evidence type="ECO:0000256" key="4">
    <source>
        <dbReference type="ARBA" id="ARBA00022538"/>
    </source>
</evidence>
<evidence type="ECO:0000256" key="12">
    <source>
        <dbReference type="ARBA" id="ARBA00047059"/>
    </source>
</evidence>
<keyword evidence="16" id="KW-1185">Reference proteome</keyword>
<evidence type="ECO:0000256" key="13">
    <source>
        <dbReference type="SAM" id="MobiDB-lite"/>
    </source>
</evidence>
<feature type="transmembrane region" description="Helical" evidence="14">
    <location>
        <begin position="194"/>
        <end position="215"/>
    </location>
</feature>
<feature type="compositionally biased region" description="Basic residues" evidence="13">
    <location>
        <begin position="276"/>
        <end position="286"/>
    </location>
</feature>
<comment type="subcellular location">
    <subcellularLocation>
        <location evidence="1">Endomembrane system</location>
        <topology evidence="1">Multi-pass membrane protein</topology>
    </subcellularLocation>
</comment>
<organism evidence="15 16">
    <name type="scientific">Oikopleura dioica</name>
    <name type="common">Tunicate</name>
    <dbReference type="NCBI Taxonomy" id="34765"/>
    <lineage>
        <taxon>Eukaryota</taxon>
        <taxon>Metazoa</taxon>
        <taxon>Chordata</taxon>
        <taxon>Tunicata</taxon>
        <taxon>Appendicularia</taxon>
        <taxon>Copelata</taxon>
        <taxon>Oikopleuridae</taxon>
        <taxon>Oikopleura</taxon>
    </lineage>
</organism>
<protein>
    <submittedName>
        <fullName evidence="15">Oidioi.mRNA.OKI2018_I69.chr2.g7933.t1.cds</fullName>
    </submittedName>
</protein>
<evidence type="ECO:0000313" key="16">
    <source>
        <dbReference type="Proteomes" id="UP001158576"/>
    </source>
</evidence>